<evidence type="ECO:0008006" key="4">
    <source>
        <dbReference type="Google" id="ProtNLM"/>
    </source>
</evidence>
<keyword evidence="1" id="KW-0472">Membrane</keyword>
<accession>A0A1C3XDD8</accession>
<sequence length="71" mass="7149">MLHHFIETKEALKRLRTDQDGVVSFEYIIVAVCIVGAVGAVFGGGAGGQIGAALTTGITAITTAFATAIAG</sequence>
<evidence type="ECO:0000313" key="3">
    <source>
        <dbReference type="Proteomes" id="UP000199184"/>
    </source>
</evidence>
<name>A0A1C3XDD8_9BRAD</name>
<keyword evidence="3" id="KW-1185">Reference proteome</keyword>
<gene>
    <name evidence="2" type="ORF">GA0061098_1014113</name>
</gene>
<keyword evidence="1" id="KW-1133">Transmembrane helix</keyword>
<organism evidence="2 3">
    <name type="scientific">Bradyrhizobium shewense</name>
    <dbReference type="NCBI Taxonomy" id="1761772"/>
    <lineage>
        <taxon>Bacteria</taxon>
        <taxon>Pseudomonadati</taxon>
        <taxon>Pseudomonadota</taxon>
        <taxon>Alphaproteobacteria</taxon>
        <taxon>Hyphomicrobiales</taxon>
        <taxon>Nitrobacteraceae</taxon>
        <taxon>Bradyrhizobium</taxon>
    </lineage>
</organism>
<evidence type="ECO:0000313" key="2">
    <source>
        <dbReference type="EMBL" id="SCB50229.1"/>
    </source>
</evidence>
<keyword evidence="1" id="KW-0812">Transmembrane</keyword>
<proteinExistence type="predicted"/>
<dbReference type="RefSeq" id="WP_018318137.1">
    <property type="nucleotide sequence ID" value="NZ_FMAI01000014.1"/>
</dbReference>
<reference evidence="3" key="1">
    <citation type="submission" date="2016-08" db="EMBL/GenBank/DDBJ databases">
        <authorList>
            <person name="Varghese N."/>
            <person name="Submissions Spin"/>
        </authorList>
    </citation>
    <scope>NUCLEOTIDE SEQUENCE [LARGE SCALE GENOMIC DNA]</scope>
    <source>
        <strain evidence="3">ERR11</strain>
    </source>
</reference>
<feature type="transmembrane region" description="Helical" evidence="1">
    <location>
        <begin position="50"/>
        <end position="70"/>
    </location>
</feature>
<dbReference type="Proteomes" id="UP000199184">
    <property type="component" value="Unassembled WGS sequence"/>
</dbReference>
<protein>
    <recommendedName>
        <fullName evidence="4">Flp family type IVb pilin</fullName>
    </recommendedName>
</protein>
<dbReference type="EMBL" id="FMAI01000014">
    <property type="protein sequence ID" value="SCB50229.1"/>
    <property type="molecule type" value="Genomic_DNA"/>
</dbReference>
<dbReference type="AlphaFoldDB" id="A0A1C3XDD8"/>
<feature type="transmembrane region" description="Helical" evidence="1">
    <location>
        <begin position="21"/>
        <end position="44"/>
    </location>
</feature>
<evidence type="ECO:0000256" key="1">
    <source>
        <dbReference type="SAM" id="Phobius"/>
    </source>
</evidence>